<name>A0A251XG28_CLAMM</name>
<accession>A0A251XG28</accession>
<evidence type="ECO:0000256" key="1">
    <source>
        <dbReference type="SAM" id="MobiDB-lite"/>
    </source>
</evidence>
<feature type="compositionally biased region" description="Basic residues" evidence="1">
    <location>
        <begin position="17"/>
        <end position="63"/>
    </location>
</feature>
<comment type="caution">
    <text evidence="2">The sequence shown here is derived from an EMBL/GenBank/DDBJ whole genome shotgun (WGS) entry which is preliminary data.</text>
</comment>
<sequence>MNWPTLIMSPPSSTASTRKRRAKRFMRRVRVRSAMRRRPTRGRKSSYHHVTARFHAAKRRMRR</sequence>
<protein>
    <submittedName>
        <fullName evidence="2">Uncharacterized protein</fullName>
    </submittedName>
</protein>
<reference evidence="2 3" key="1">
    <citation type="submission" date="2016-08" db="EMBL/GenBank/DDBJ databases">
        <title>Genome sequence of Clavibacter michiganensis subsp. michiganensis strain CASJ007.</title>
        <authorList>
            <person name="Thapa S.P."/>
            <person name="Coaker G."/>
        </authorList>
    </citation>
    <scope>NUCLEOTIDE SEQUENCE [LARGE SCALE GENOMIC DNA]</scope>
    <source>
        <strain evidence="2">CASJ007</strain>
    </source>
</reference>
<gene>
    <name evidence="2" type="ORF">CMMCAS07_14460</name>
</gene>
<feature type="region of interest" description="Disordered" evidence="1">
    <location>
        <begin position="1"/>
        <end position="63"/>
    </location>
</feature>
<proteinExistence type="predicted"/>
<keyword evidence="3" id="KW-1185">Reference proteome</keyword>
<dbReference type="EMBL" id="MDHH01000003">
    <property type="protein sequence ID" value="OUE01509.1"/>
    <property type="molecule type" value="Genomic_DNA"/>
</dbReference>
<organism evidence="2 3">
    <name type="scientific">Clavibacter michiganensis subsp. michiganensis</name>
    <dbReference type="NCBI Taxonomy" id="33013"/>
    <lineage>
        <taxon>Bacteria</taxon>
        <taxon>Bacillati</taxon>
        <taxon>Actinomycetota</taxon>
        <taxon>Actinomycetes</taxon>
        <taxon>Micrococcales</taxon>
        <taxon>Microbacteriaceae</taxon>
        <taxon>Clavibacter</taxon>
    </lineage>
</organism>
<dbReference type="Proteomes" id="UP000195062">
    <property type="component" value="Unassembled WGS sequence"/>
</dbReference>
<dbReference type="AlphaFoldDB" id="A0A251XG28"/>
<evidence type="ECO:0000313" key="2">
    <source>
        <dbReference type="EMBL" id="OUE01509.1"/>
    </source>
</evidence>
<evidence type="ECO:0000313" key="3">
    <source>
        <dbReference type="Proteomes" id="UP000195062"/>
    </source>
</evidence>